<reference evidence="2 3" key="1">
    <citation type="journal article" date="2006" name="Int. J. Syst. Evol. Microbiol.">
        <title>Dyella yeojuensis sp. nov., isolated from greenhouse soil in Korea.</title>
        <authorList>
            <person name="Kim B.Y."/>
            <person name="Weon H.Y."/>
            <person name="Lee K.H."/>
            <person name="Seok S.J."/>
            <person name="Kwon S.W."/>
            <person name="Go S.J."/>
            <person name="Stackebrandt E."/>
        </authorList>
    </citation>
    <scope>NUCLEOTIDE SEQUENCE [LARGE SCALE GENOMIC DNA]</scope>
    <source>
        <strain evidence="2 3">DSM 17673</strain>
    </source>
</reference>
<proteinExistence type="predicted"/>
<dbReference type="RefSeq" id="WP_166701045.1">
    <property type="nucleotide sequence ID" value="NZ_JAAQTL010000002.1"/>
</dbReference>
<comment type="caution">
    <text evidence="2">The sequence shown here is derived from an EMBL/GenBank/DDBJ whole genome shotgun (WGS) entry which is preliminary data.</text>
</comment>
<protein>
    <submittedName>
        <fullName evidence="2">Uncharacterized protein</fullName>
    </submittedName>
</protein>
<evidence type="ECO:0000313" key="3">
    <source>
        <dbReference type="Proteomes" id="UP000518878"/>
    </source>
</evidence>
<organism evidence="2 3">
    <name type="scientific">Luteibacter yeojuensis</name>
    <dbReference type="NCBI Taxonomy" id="345309"/>
    <lineage>
        <taxon>Bacteria</taxon>
        <taxon>Pseudomonadati</taxon>
        <taxon>Pseudomonadota</taxon>
        <taxon>Gammaproteobacteria</taxon>
        <taxon>Lysobacterales</taxon>
        <taxon>Rhodanobacteraceae</taxon>
        <taxon>Luteibacter</taxon>
    </lineage>
</organism>
<evidence type="ECO:0000313" key="2">
    <source>
        <dbReference type="EMBL" id="NID17257.1"/>
    </source>
</evidence>
<feature type="region of interest" description="Disordered" evidence="1">
    <location>
        <begin position="1"/>
        <end position="21"/>
    </location>
</feature>
<keyword evidence="3" id="KW-1185">Reference proteome</keyword>
<accession>A0A7X5QXJ7</accession>
<gene>
    <name evidence="2" type="ORF">HBF32_17410</name>
</gene>
<sequence>MTDFDAPGRPYTRPPMTRGVDPQRMNWLWQLILQATDLDPTDVRDALKANGVAVTDKRMTSWQVTDSDADYFPLTIAELERNLRSVIAWKAKRAQDAPEESP</sequence>
<evidence type="ECO:0000256" key="1">
    <source>
        <dbReference type="SAM" id="MobiDB-lite"/>
    </source>
</evidence>
<dbReference type="AlphaFoldDB" id="A0A7X5QXJ7"/>
<dbReference type="EMBL" id="JAAQTL010000002">
    <property type="protein sequence ID" value="NID17257.1"/>
    <property type="molecule type" value="Genomic_DNA"/>
</dbReference>
<dbReference type="Proteomes" id="UP000518878">
    <property type="component" value="Unassembled WGS sequence"/>
</dbReference>
<name>A0A7X5QXJ7_9GAMM</name>